<gene>
    <name evidence="1" type="ORF">Mettu_2563</name>
</gene>
<proteinExistence type="predicted"/>
<reference evidence="1 2" key="1">
    <citation type="submission" date="2011-06" db="EMBL/GenBank/DDBJ databases">
        <title>Genomic sequence of Methylobacter tundripaludum SV96.</title>
        <authorList>
            <consortium name="US DOE Joint Genome Institute"/>
            <person name="Lucas S."/>
            <person name="Han J."/>
            <person name="Lapidus A."/>
            <person name="Cheng J.-F."/>
            <person name="Goodwin L."/>
            <person name="Pitluck S."/>
            <person name="Held B."/>
            <person name="Detter J.C."/>
            <person name="Han C."/>
            <person name="Tapia R."/>
            <person name="Land M."/>
            <person name="Hauser L."/>
            <person name="Kyrpides N."/>
            <person name="Ivanova N."/>
            <person name="Ovchinnikova G."/>
            <person name="Pagani I."/>
            <person name="Klotz M.G."/>
            <person name="Dispirito A.A."/>
            <person name="Murrell J.C."/>
            <person name="Dunfield P."/>
            <person name="Kalyuzhnaya M.G."/>
            <person name="Svenning M."/>
            <person name="Trotsenko Y.A."/>
            <person name="Stein L.Y."/>
            <person name="Woyke T."/>
        </authorList>
    </citation>
    <scope>NUCLEOTIDE SEQUENCE [LARGE SCALE GENOMIC DNA]</scope>
    <source>
        <strain evidence="2">ATCC BAA-1195 / DSM 17260 / SV96</strain>
    </source>
</reference>
<protein>
    <submittedName>
        <fullName evidence="1">Uncharacterized protein</fullName>
    </submittedName>
</protein>
<name>G3IR54_METTV</name>
<evidence type="ECO:0000313" key="2">
    <source>
        <dbReference type="Proteomes" id="UP000004664"/>
    </source>
</evidence>
<evidence type="ECO:0000313" key="1">
    <source>
        <dbReference type="EMBL" id="EGW23701.1"/>
    </source>
</evidence>
<dbReference type="EMBL" id="JH109152">
    <property type="protein sequence ID" value="EGW23701.1"/>
    <property type="molecule type" value="Genomic_DNA"/>
</dbReference>
<keyword evidence="2" id="KW-1185">Reference proteome</keyword>
<dbReference type="Proteomes" id="UP000004664">
    <property type="component" value="Unassembled WGS sequence"/>
</dbReference>
<organism evidence="1 2">
    <name type="scientific">Methylobacter tundripaludum (strain ATCC BAA-1195 / DSM 17260 / SV96)</name>
    <dbReference type="NCBI Taxonomy" id="697282"/>
    <lineage>
        <taxon>Bacteria</taxon>
        <taxon>Pseudomonadati</taxon>
        <taxon>Pseudomonadota</taxon>
        <taxon>Gammaproteobacteria</taxon>
        <taxon>Methylococcales</taxon>
        <taxon>Methylococcaceae</taxon>
        <taxon>Methylobacter</taxon>
    </lineage>
</organism>
<dbReference type="HOGENOM" id="CLU_2130578_0_0_6"/>
<sequence length="113" mass="13683">MECGRVNRTGMIYQRLGILRYTNDQSFDLMCTRYRYAFNSKIYETGIAVMTPTELTQQAFRLYDSIRMQSYKTPKHSDHRKRLHSVGLRAFYRYKRRMKKAEQSLFEVSRWGF</sequence>
<accession>G3IR54</accession>
<dbReference type="AlphaFoldDB" id="G3IR54"/>